<dbReference type="GO" id="GO:0030313">
    <property type="term" value="C:cell envelope"/>
    <property type="evidence" value="ECO:0007669"/>
    <property type="project" value="UniProtKB-SubCell"/>
</dbReference>
<dbReference type="PRINTS" id="PR01490">
    <property type="entry name" value="RTXTOXIND"/>
</dbReference>
<dbReference type="InterPro" id="IPR006143">
    <property type="entry name" value="RND_pump_MFP"/>
</dbReference>
<protein>
    <submittedName>
        <fullName evidence="8">Efflux RND transporter periplasmic adaptor subunit</fullName>
    </submittedName>
</protein>
<reference evidence="9" key="1">
    <citation type="journal article" date="2021" name="Science">
        <title>Hunting the eagle killer: A cyanobacterial neurotoxin causes vacuolar myelinopathy.</title>
        <authorList>
            <person name="Breinlinger S."/>
            <person name="Phillips T.J."/>
            <person name="Haram B.N."/>
            <person name="Mares J."/>
            <person name="Martinez Yerena J.A."/>
            <person name="Hrouzek P."/>
            <person name="Sobotka R."/>
            <person name="Henderson W.M."/>
            <person name="Schmieder P."/>
            <person name="Williams S.M."/>
            <person name="Lauderdale J.D."/>
            <person name="Wilde H.D."/>
            <person name="Gerrin W."/>
            <person name="Kust A."/>
            <person name="Washington J.W."/>
            <person name="Wagner C."/>
            <person name="Geier B."/>
            <person name="Liebeke M."/>
            <person name="Enke H."/>
            <person name="Niedermeyer T.H.J."/>
            <person name="Wilde S.B."/>
        </authorList>
    </citation>
    <scope>NUCLEOTIDE SEQUENCE [LARGE SCALE GENOMIC DNA]</scope>
    <source>
        <strain evidence="9">Thurmond2011</strain>
    </source>
</reference>
<keyword evidence="5" id="KW-0812">Transmembrane</keyword>
<evidence type="ECO:0000256" key="1">
    <source>
        <dbReference type="ARBA" id="ARBA00004196"/>
    </source>
</evidence>
<dbReference type="Proteomes" id="UP000667802">
    <property type="component" value="Unassembled WGS sequence"/>
</dbReference>
<dbReference type="EMBL" id="JAALHA020000003">
    <property type="protein sequence ID" value="MDR9894600.1"/>
    <property type="molecule type" value="Genomic_DNA"/>
</dbReference>
<organism evidence="8 9">
    <name type="scientific">Aetokthonos hydrillicola Thurmond2011</name>
    <dbReference type="NCBI Taxonomy" id="2712845"/>
    <lineage>
        <taxon>Bacteria</taxon>
        <taxon>Bacillati</taxon>
        <taxon>Cyanobacteriota</taxon>
        <taxon>Cyanophyceae</taxon>
        <taxon>Nostocales</taxon>
        <taxon>Hapalosiphonaceae</taxon>
        <taxon>Aetokthonos</taxon>
    </lineage>
</organism>
<keyword evidence="5" id="KW-0472">Membrane</keyword>
<dbReference type="InterPro" id="IPR050465">
    <property type="entry name" value="UPF0194_transport"/>
</dbReference>
<evidence type="ECO:0000259" key="7">
    <source>
        <dbReference type="Pfam" id="PF25954"/>
    </source>
</evidence>
<evidence type="ECO:0000313" key="8">
    <source>
        <dbReference type="EMBL" id="MDR9894600.1"/>
    </source>
</evidence>
<dbReference type="AlphaFoldDB" id="A0AAP5I8V3"/>
<comment type="caution">
    <text evidence="8">The sequence shown here is derived from an EMBL/GenBank/DDBJ whole genome shotgun (WGS) entry which is preliminary data.</text>
</comment>
<dbReference type="RefSeq" id="WP_310833685.1">
    <property type="nucleotide sequence ID" value="NZ_JAALHA020000003.1"/>
</dbReference>
<name>A0AAP5I8V3_9CYAN</name>
<dbReference type="InterPro" id="IPR058792">
    <property type="entry name" value="Beta-barrel_RND_2"/>
</dbReference>
<sequence>MSISLKFKGLSKPRLNQWLLGLLILIPTIGIGYLAYNQLVVMPQQQAKRNVQTALVERSNLPITVSANGTVQPKQSVNVSPKTAGILKKLLVREGDSVKQGQVLAYMDASNLQGQLHQAQGNLAAAQVNLQRAIAGNRQQDIAQAKALLQSFQFALRQAENDLQRNQPLYQGGAISKQAFDIVLTARDHAKAQVKQYQEALALSQAGSRPEDIQQYRALVVAAQGAMQIIQANLNDTVIRAPFNGIIARKFADPGSFVTPTTAGSAVTSATSSSILALASTNQIVAQVAEANIAQIRMGLVGKIQADAYPGKTFTGQVTQIATQSDVVQNVTSFQVKTSVPDPQHLLRSGMNVNVEFKAGELKDVLVVPTAAIVQQTNAQGVFVAKDKGDPVFVPIAVGTTVNDKTEVRSGLTGNEHVLLSFPPGTRKVSGGSSILPGVGSGSRTH</sequence>
<proteinExistence type="inferred from homology"/>
<feature type="transmembrane region" description="Helical" evidence="5">
    <location>
        <begin position="18"/>
        <end position="36"/>
    </location>
</feature>
<gene>
    <name evidence="8" type="ORF">G7B40_008450</name>
</gene>
<comment type="similarity">
    <text evidence="2">Belongs to the membrane fusion protein (MFP) (TC 8.A.1) family.</text>
</comment>
<dbReference type="Pfam" id="PF25954">
    <property type="entry name" value="Beta-barrel_RND_2"/>
    <property type="match status" value="1"/>
</dbReference>
<evidence type="ECO:0000313" key="9">
    <source>
        <dbReference type="Proteomes" id="UP000667802"/>
    </source>
</evidence>
<evidence type="ECO:0000256" key="3">
    <source>
        <dbReference type="ARBA" id="ARBA00023054"/>
    </source>
</evidence>
<dbReference type="NCBIfam" id="TIGR01730">
    <property type="entry name" value="RND_mfp"/>
    <property type="match status" value="1"/>
</dbReference>
<feature type="domain" description="CusB-like beta-barrel" evidence="7">
    <location>
        <begin position="284"/>
        <end position="359"/>
    </location>
</feature>
<evidence type="ECO:0000256" key="5">
    <source>
        <dbReference type="SAM" id="Phobius"/>
    </source>
</evidence>
<evidence type="ECO:0000256" key="2">
    <source>
        <dbReference type="ARBA" id="ARBA00009477"/>
    </source>
</evidence>
<evidence type="ECO:0000256" key="4">
    <source>
        <dbReference type="SAM" id="Coils"/>
    </source>
</evidence>
<feature type="coiled-coil region" evidence="4">
    <location>
        <begin position="109"/>
        <end position="162"/>
    </location>
</feature>
<dbReference type="Pfam" id="PF25881">
    <property type="entry name" value="HH_YBHG"/>
    <property type="match status" value="1"/>
</dbReference>
<evidence type="ECO:0000259" key="6">
    <source>
        <dbReference type="Pfam" id="PF25881"/>
    </source>
</evidence>
<keyword evidence="3 4" id="KW-0175">Coiled coil</keyword>
<dbReference type="InterPro" id="IPR059052">
    <property type="entry name" value="HH_YbhG-like"/>
</dbReference>
<comment type="subcellular location">
    <subcellularLocation>
        <location evidence="1">Cell envelope</location>
    </subcellularLocation>
</comment>
<dbReference type="Gene3D" id="1.10.287.470">
    <property type="entry name" value="Helix hairpin bin"/>
    <property type="match status" value="2"/>
</dbReference>
<dbReference type="GO" id="GO:0022857">
    <property type="term" value="F:transmembrane transporter activity"/>
    <property type="evidence" value="ECO:0007669"/>
    <property type="project" value="InterPro"/>
</dbReference>
<dbReference type="GO" id="GO:0016020">
    <property type="term" value="C:membrane"/>
    <property type="evidence" value="ECO:0007669"/>
    <property type="project" value="InterPro"/>
</dbReference>
<dbReference type="SUPFAM" id="SSF111369">
    <property type="entry name" value="HlyD-like secretion proteins"/>
    <property type="match status" value="3"/>
</dbReference>
<dbReference type="Gene3D" id="2.40.30.170">
    <property type="match status" value="1"/>
</dbReference>
<dbReference type="PANTHER" id="PTHR32347:SF14">
    <property type="entry name" value="EFFLUX SYSTEM COMPONENT YKNX-RELATED"/>
    <property type="match status" value="1"/>
</dbReference>
<feature type="domain" description="YbhG-like alpha-helical hairpin" evidence="6">
    <location>
        <begin position="107"/>
        <end position="236"/>
    </location>
</feature>
<dbReference type="PANTHER" id="PTHR32347">
    <property type="entry name" value="EFFLUX SYSTEM COMPONENT YKNX-RELATED"/>
    <property type="match status" value="1"/>
</dbReference>
<keyword evidence="9" id="KW-1185">Reference proteome</keyword>
<dbReference type="Gene3D" id="2.40.50.100">
    <property type="match status" value="1"/>
</dbReference>
<dbReference type="Gene3D" id="2.40.420.20">
    <property type="match status" value="1"/>
</dbReference>
<keyword evidence="5" id="KW-1133">Transmembrane helix</keyword>
<accession>A0AAP5I8V3</accession>